<dbReference type="WBParaSite" id="jg16325">
    <property type="protein sequence ID" value="jg16325"/>
    <property type="gene ID" value="jg16325"/>
</dbReference>
<dbReference type="GO" id="GO:1904262">
    <property type="term" value="P:negative regulation of TORC1 signaling"/>
    <property type="evidence" value="ECO:0007669"/>
    <property type="project" value="TreeGrafter"/>
</dbReference>
<keyword evidence="1" id="KW-1185">Reference proteome</keyword>
<dbReference type="PANTHER" id="PTHR15435:SF2">
    <property type="entry name" value="KICSTOR COMPLEX PROTEIN KAPTIN"/>
    <property type="match status" value="1"/>
</dbReference>
<dbReference type="GO" id="GO:0030027">
    <property type="term" value="C:lamellipodium"/>
    <property type="evidence" value="ECO:0007669"/>
    <property type="project" value="TreeGrafter"/>
</dbReference>
<proteinExistence type="predicted"/>
<protein>
    <submittedName>
        <fullName evidence="2">Uncharacterized protein</fullName>
    </submittedName>
</protein>
<dbReference type="GO" id="GO:0015629">
    <property type="term" value="C:actin cytoskeleton"/>
    <property type="evidence" value="ECO:0007669"/>
    <property type="project" value="InterPro"/>
</dbReference>
<dbReference type="PANTHER" id="PTHR15435">
    <property type="entry name" value="KICSTOR COMPLEX PROTEIN KAPTIN"/>
    <property type="match status" value="1"/>
</dbReference>
<reference evidence="2" key="1">
    <citation type="submission" date="2022-11" db="UniProtKB">
        <authorList>
            <consortium name="WormBaseParasite"/>
        </authorList>
    </citation>
    <scope>IDENTIFICATION</scope>
</reference>
<dbReference type="InterPro" id="IPR036322">
    <property type="entry name" value="WD40_repeat_dom_sf"/>
</dbReference>
<dbReference type="SUPFAM" id="SSF50978">
    <property type="entry name" value="WD40 repeat-like"/>
    <property type="match status" value="1"/>
</dbReference>
<dbReference type="Pfam" id="PF14989">
    <property type="entry name" value="CCDC32"/>
    <property type="match status" value="1"/>
</dbReference>
<name>A0A915D6R8_9BILA</name>
<sequence length="486" mass="54691">MTKRTEQEVDLDYLKSLEQKLKSLKQPNNSRALLDDLAKVKEQQLADLITGKDCAFQDDFFTVSDTPLQPNWIQRKVAPETVALTKEELAKLQRTGTTTNTMTDWELIEFTPVPFCNTYSLHILPKTNLSDIDITTSAVDINGHIHWLDKAICTDLKEHLEEDSNHENFSLELVASDTSLFAFDKYKFGYLATCWVVYDRLFAPARYFAVFFRFSNDLKVEMWKKFDLENAPTYTRLTTTSPMDTNQLYWLIFSYSKGVQAFSILPNTKEVQPVESIGDIFPVLDIGGLPGSAIRSYCWIANGYRLSVVGYDTGYVIASVCTMSSGTIVDRKTLKFSGPISVLRLINENEKDMITSVLISSTLGPAVIWSLKLEDDSLIWEMNTALIDSEIYDTVICCTVSSEYIFIGTYGEQLLVYSLEEAIRCNEVPPLLILNIASPILSIACLQESNTLIVLSNKGLHRFEARPHPALFSVSSVGQASDIIQS</sequence>
<accession>A0A915D6R8</accession>
<dbReference type="AlphaFoldDB" id="A0A915D6R8"/>
<organism evidence="1 2">
    <name type="scientific">Ditylenchus dipsaci</name>
    <dbReference type="NCBI Taxonomy" id="166011"/>
    <lineage>
        <taxon>Eukaryota</taxon>
        <taxon>Metazoa</taxon>
        <taxon>Ecdysozoa</taxon>
        <taxon>Nematoda</taxon>
        <taxon>Chromadorea</taxon>
        <taxon>Rhabditida</taxon>
        <taxon>Tylenchina</taxon>
        <taxon>Tylenchomorpha</taxon>
        <taxon>Sphaerularioidea</taxon>
        <taxon>Anguinidae</taxon>
        <taxon>Anguininae</taxon>
        <taxon>Ditylenchus</taxon>
    </lineage>
</organism>
<evidence type="ECO:0000313" key="2">
    <source>
        <dbReference type="WBParaSite" id="jg16325"/>
    </source>
</evidence>
<dbReference type="GO" id="GO:0034198">
    <property type="term" value="P:cellular response to amino acid starvation"/>
    <property type="evidence" value="ECO:0007669"/>
    <property type="project" value="TreeGrafter"/>
</dbReference>
<dbReference type="InterPro" id="IPR015943">
    <property type="entry name" value="WD40/YVTN_repeat-like_dom_sf"/>
</dbReference>
<dbReference type="Proteomes" id="UP000887574">
    <property type="component" value="Unplaced"/>
</dbReference>
<dbReference type="InterPro" id="IPR029982">
    <property type="entry name" value="Kptn"/>
</dbReference>
<dbReference type="InterPro" id="IPR028039">
    <property type="entry name" value="CCDC32"/>
</dbReference>
<dbReference type="Gene3D" id="2.130.10.10">
    <property type="entry name" value="YVTN repeat-like/Quinoprotein amine dehydrogenase"/>
    <property type="match status" value="1"/>
</dbReference>
<evidence type="ECO:0000313" key="1">
    <source>
        <dbReference type="Proteomes" id="UP000887574"/>
    </source>
</evidence>
<dbReference type="GO" id="GO:0051015">
    <property type="term" value="F:actin filament binding"/>
    <property type="evidence" value="ECO:0007669"/>
    <property type="project" value="TreeGrafter"/>
</dbReference>
<dbReference type="GO" id="GO:0007015">
    <property type="term" value="P:actin filament organization"/>
    <property type="evidence" value="ECO:0007669"/>
    <property type="project" value="InterPro"/>
</dbReference>